<accession>A0A162JWC1</accession>
<gene>
    <name evidence="2" type="ORF">AUP44_14985</name>
    <name evidence="1" type="ORF">DCK97_26480</name>
</gene>
<dbReference type="RefSeq" id="WP_062769147.1">
    <property type="nucleotide sequence ID" value="NZ_CP121045.1"/>
</dbReference>
<reference evidence="1 4" key="2">
    <citation type="journal article" date="2018" name="Nat. Biotechnol.">
        <title>A standardized bacterial taxonomy based on genome phylogeny substantially revises the tree of life.</title>
        <authorList>
            <person name="Parks D.H."/>
            <person name="Chuvochina M."/>
            <person name="Waite D.W."/>
            <person name="Rinke C."/>
            <person name="Skarshewski A."/>
            <person name="Chaumeil P.A."/>
            <person name="Hugenholtz P."/>
        </authorList>
    </citation>
    <scope>NUCLEOTIDE SEQUENCE [LARGE SCALE GENOMIC DNA]</scope>
    <source>
        <strain evidence="1">UBA8739</strain>
    </source>
</reference>
<dbReference type="AlphaFoldDB" id="A0A162JWC1"/>
<dbReference type="EMBL" id="LPZR01000211">
    <property type="protein sequence ID" value="KYO49999.1"/>
    <property type="molecule type" value="Genomic_DNA"/>
</dbReference>
<reference evidence="2 3" key="1">
    <citation type="submission" date="2015-12" db="EMBL/GenBank/DDBJ databases">
        <title>Genome sequence of Tistrella mobilis MCCC 1A02139.</title>
        <authorList>
            <person name="Lu L."/>
            <person name="Lai Q."/>
            <person name="Shao Z."/>
            <person name="Qian P."/>
        </authorList>
    </citation>
    <scope>NUCLEOTIDE SEQUENCE [LARGE SCALE GENOMIC DNA]</scope>
    <source>
        <strain evidence="2 3">MCCC 1A02139</strain>
    </source>
</reference>
<evidence type="ECO:0000313" key="2">
    <source>
        <dbReference type="EMBL" id="KYO49999.1"/>
    </source>
</evidence>
<dbReference type="OrthoDB" id="7362463at2"/>
<proteinExistence type="predicted"/>
<dbReference type="EMBL" id="DMAI01000432">
    <property type="protein sequence ID" value="HAE50966.1"/>
    <property type="molecule type" value="Genomic_DNA"/>
</dbReference>
<evidence type="ECO:0000313" key="3">
    <source>
        <dbReference type="Proteomes" id="UP000075787"/>
    </source>
</evidence>
<dbReference type="Proteomes" id="UP000075787">
    <property type="component" value="Unassembled WGS sequence"/>
</dbReference>
<sequence length="62" mass="6793">MLDEAGEDSSEAAGHLAAGRPIYYRTSDLPPRQVIKQYPDGRRELVSFETGRETLIGELSAA</sequence>
<comment type="caution">
    <text evidence="2">The sequence shown here is derived from an EMBL/GenBank/DDBJ whole genome shotgun (WGS) entry which is preliminary data.</text>
</comment>
<protein>
    <submittedName>
        <fullName evidence="2">Uncharacterized protein</fullName>
    </submittedName>
</protein>
<name>A0A162JWC1_9PROT</name>
<dbReference type="Proteomes" id="UP000257706">
    <property type="component" value="Unassembled WGS sequence"/>
</dbReference>
<dbReference type="GeneID" id="97240851"/>
<evidence type="ECO:0000313" key="4">
    <source>
        <dbReference type="Proteomes" id="UP000257706"/>
    </source>
</evidence>
<organism evidence="2 3">
    <name type="scientific">Tistrella mobilis</name>
    <dbReference type="NCBI Taxonomy" id="171437"/>
    <lineage>
        <taxon>Bacteria</taxon>
        <taxon>Pseudomonadati</taxon>
        <taxon>Pseudomonadota</taxon>
        <taxon>Alphaproteobacteria</taxon>
        <taxon>Geminicoccales</taxon>
        <taxon>Geminicoccaceae</taxon>
        <taxon>Tistrella</taxon>
    </lineage>
</organism>
<evidence type="ECO:0000313" key="1">
    <source>
        <dbReference type="EMBL" id="HAE50966.1"/>
    </source>
</evidence>